<comment type="caution">
    <text evidence="7">The sequence shown here is derived from an EMBL/GenBank/DDBJ whole genome shotgun (WGS) entry which is preliminary data.</text>
</comment>
<dbReference type="InterPro" id="IPR002035">
    <property type="entry name" value="VWF_A"/>
</dbReference>
<evidence type="ECO:0000256" key="1">
    <source>
        <dbReference type="ARBA" id="ARBA00022475"/>
    </source>
</evidence>
<gene>
    <name evidence="7" type="ORF">H8E19_07185</name>
</gene>
<dbReference type="Proteomes" id="UP000650524">
    <property type="component" value="Unassembled WGS sequence"/>
</dbReference>
<dbReference type="Pfam" id="PF13519">
    <property type="entry name" value="VWA_2"/>
    <property type="match status" value="1"/>
</dbReference>
<dbReference type="SUPFAM" id="SSF53300">
    <property type="entry name" value="vWA-like"/>
    <property type="match status" value="1"/>
</dbReference>
<accession>A0A8J6MYX6</accession>
<evidence type="ECO:0000259" key="6">
    <source>
        <dbReference type="PROSITE" id="PS50234"/>
    </source>
</evidence>
<keyword evidence="4 5" id="KW-0472">Membrane</keyword>
<dbReference type="InterPro" id="IPR036465">
    <property type="entry name" value="vWFA_dom_sf"/>
</dbReference>
<dbReference type="PANTHER" id="PTHR22550:SF5">
    <property type="entry name" value="LEUCINE ZIPPER PROTEIN 4"/>
    <property type="match status" value="1"/>
</dbReference>
<dbReference type="PROSITE" id="PS50234">
    <property type="entry name" value="VWFA"/>
    <property type="match status" value="1"/>
</dbReference>
<keyword evidence="1" id="KW-1003">Cell membrane</keyword>
<evidence type="ECO:0000256" key="3">
    <source>
        <dbReference type="ARBA" id="ARBA00022989"/>
    </source>
</evidence>
<evidence type="ECO:0000313" key="7">
    <source>
        <dbReference type="EMBL" id="MBC8177175.1"/>
    </source>
</evidence>
<feature type="transmembrane region" description="Helical" evidence="5">
    <location>
        <begin position="6"/>
        <end position="25"/>
    </location>
</feature>
<feature type="transmembrane region" description="Helical" evidence="5">
    <location>
        <begin position="58"/>
        <end position="77"/>
    </location>
</feature>
<keyword evidence="3 5" id="KW-1133">Transmembrane helix</keyword>
<protein>
    <submittedName>
        <fullName evidence="7">VWA domain-containing protein</fullName>
    </submittedName>
</protein>
<proteinExistence type="predicted"/>
<dbReference type="PANTHER" id="PTHR22550">
    <property type="entry name" value="SPORE GERMINATION PROTEIN"/>
    <property type="match status" value="1"/>
</dbReference>
<organism evidence="7 8">
    <name type="scientific">Candidatus Desulfacyla euxinica</name>
    <dbReference type="NCBI Taxonomy" id="2841693"/>
    <lineage>
        <taxon>Bacteria</taxon>
        <taxon>Deltaproteobacteria</taxon>
        <taxon>Candidatus Desulfacyla</taxon>
    </lineage>
</organism>
<feature type="domain" description="VWFA" evidence="6">
    <location>
        <begin position="90"/>
        <end position="288"/>
    </location>
</feature>
<evidence type="ECO:0000256" key="4">
    <source>
        <dbReference type="ARBA" id="ARBA00023136"/>
    </source>
</evidence>
<name>A0A8J6MYX6_9DELT</name>
<evidence type="ECO:0000256" key="5">
    <source>
        <dbReference type="SAM" id="Phobius"/>
    </source>
</evidence>
<dbReference type="EMBL" id="JACNJD010000194">
    <property type="protein sequence ID" value="MBC8177175.1"/>
    <property type="molecule type" value="Genomic_DNA"/>
</dbReference>
<keyword evidence="2 5" id="KW-0812">Transmembrane</keyword>
<feature type="transmembrane region" description="Helical" evidence="5">
    <location>
        <begin position="309"/>
        <end position="331"/>
    </location>
</feature>
<dbReference type="Gene3D" id="3.40.50.410">
    <property type="entry name" value="von Willebrand factor, type A domain"/>
    <property type="match status" value="1"/>
</dbReference>
<dbReference type="SMART" id="SM00327">
    <property type="entry name" value="VWA"/>
    <property type="match status" value="1"/>
</dbReference>
<dbReference type="AlphaFoldDB" id="A0A8J6MYX6"/>
<evidence type="ECO:0000313" key="8">
    <source>
        <dbReference type="Proteomes" id="UP000650524"/>
    </source>
</evidence>
<sequence length="332" mass="36373">MNLSHTWVLNFLWLVPITALLFIVYNRQRTKAMKRFAEPELLDRLVGDIRRGRRIIRFAFLLAALGLMLLALAGPRWGSHYQEVSQKGVDIMIVLDVSSSMLVSDVKPDRLERARREISDFIQVVQGDRVGLVAFSGAAFIQCPLTLDYGALNMFLNALRPDLIPVPGTDLGAAIERAVSSFDKKSETDRVILLITDGEDNENKGLQAAREAARDGVKIFVFGIGDPSGGPVPAGEGKGGFKKDKDGNLILSKLNEGGLSEIASITGGSYIRSVAGDLDLDLLYFEGIRSRTEAATLKSGKIKVYEERFAIFVIAAFLFLLLEGLIGLMIVD</sequence>
<reference evidence="7 8" key="1">
    <citation type="submission" date="2020-08" db="EMBL/GenBank/DDBJ databases">
        <title>Bridging the membrane lipid divide: bacteria of the FCB group superphylum have the potential to synthesize archaeal ether lipids.</title>
        <authorList>
            <person name="Villanueva L."/>
            <person name="Von Meijenfeldt F.A.B."/>
            <person name="Westbye A.B."/>
            <person name="Yadav S."/>
            <person name="Hopmans E.C."/>
            <person name="Dutilh B.E."/>
            <person name="Sinninghe Damste J.S."/>
        </authorList>
    </citation>
    <scope>NUCLEOTIDE SEQUENCE [LARGE SCALE GENOMIC DNA]</scope>
    <source>
        <strain evidence="7">NIOZ-UU27</strain>
    </source>
</reference>
<evidence type="ECO:0000256" key="2">
    <source>
        <dbReference type="ARBA" id="ARBA00022692"/>
    </source>
</evidence>
<dbReference type="InterPro" id="IPR050768">
    <property type="entry name" value="UPF0353/GerABKA_families"/>
</dbReference>